<dbReference type="SUPFAM" id="SSF56954">
    <property type="entry name" value="Outer membrane efflux proteins (OEP)"/>
    <property type="match status" value="1"/>
</dbReference>
<sequence>MRRLAGAPILGAQILGAAAVGAVVVTPVSAETLADALISAYRQSHLLEQNRATLRAADEDVAQAVAALRPVLEWAAGYDYGKSYLYAGLPRDRQTASAQLQASVTLFDFGRRRMNVDMKRESVLGTREALRMVEQQVLLSAVQAYVDVRGTAAQVAINRDSLRACTEVVTATRARLAVGDVTRTDLAQAEAAEAEARAGLVAAEGDHRLAREAYRAAVGRLPGTLAPVPKLPGLPKSLDAARQTALRNNPAVRQAQHMLAVSEMGIDAAAADRRPTLSASAGFLNYEGGQQTTRAGIALSQTLYSGGQKSSLHRQALAGRDAARAALQQTGVTLAEDVAQVWTRIEVYRSQTGAYDDQVRAAEAAWTGGREEAKLGARTTLDVLDAEQTLLRARSDRIAAGASLEVAYYQLLSTMGLLTAEDLKLGIPTYDPAAYYNAVQNAPYTSSRGQSLDRVLRAIGKKE</sequence>
<evidence type="ECO:0000256" key="5">
    <source>
        <dbReference type="ARBA" id="ARBA00022692"/>
    </source>
</evidence>
<gene>
    <name evidence="8" type="ORF">CG50_12810</name>
</gene>
<dbReference type="NCBIfam" id="TIGR01844">
    <property type="entry name" value="type_I_sec_TolC"/>
    <property type="match status" value="1"/>
</dbReference>
<evidence type="ECO:0000313" key="9">
    <source>
        <dbReference type="Proteomes" id="UP000028824"/>
    </source>
</evidence>
<dbReference type="GO" id="GO:0015288">
    <property type="term" value="F:porin activity"/>
    <property type="evidence" value="ECO:0007669"/>
    <property type="project" value="TreeGrafter"/>
</dbReference>
<dbReference type="InterPro" id="IPR010130">
    <property type="entry name" value="T1SS_OMP_TolC"/>
</dbReference>
<evidence type="ECO:0000256" key="7">
    <source>
        <dbReference type="ARBA" id="ARBA00023237"/>
    </source>
</evidence>
<name>A0A086Y463_9RHOB</name>
<dbReference type="Proteomes" id="UP000028824">
    <property type="component" value="Unassembled WGS sequence"/>
</dbReference>
<comment type="subcellular location">
    <subcellularLocation>
        <location evidence="1">Cell outer membrane</location>
    </subcellularLocation>
</comment>
<dbReference type="eggNOG" id="COG1538">
    <property type="taxonomic scope" value="Bacteria"/>
</dbReference>
<dbReference type="Gene3D" id="1.20.1600.10">
    <property type="entry name" value="Outer membrane efflux proteins (OEP)"/>
    <property type="match status" value="1"/>
</dbReference>
<evidence type="ECO:0000256" key="3">
    <source>
        <dbReference type="ARBA" id="ARBA00022448"/>
    </source>
</evidence>
<evidence type="ECO:0000313" key="8">
    <source>
        <dbReference type="EMBL" id="KFI29063.1"/>
    </source>
</evidence>
<accession>A0A086Y463</accession>
<dbReference type="PANTHER" id="PTHR30026:SF22">
    <property type="entry name" value="OUTER MEMBRANE EFFLUX PROTEIN"/>
    <property type="match status" value="1"/>
</dbReference>
<dbReference type="RefSeq" id="WP_036635649.1">
    <property type="nucleotide sequence ID" value="NZ_JFZB01000005.1"/>
</dbReference>
<keyword evidence="4" id="KW-1134">Transmembrane beta strand</keyword>
<dbReference type="AlphaFoldDB" id="A0A086Y463"/>
<organism evidence="8 9">
    <name type="scientific">Paenirhodobacter enshiensis</name>
    <dbReference type="NCBI Taxonomy" id="1105367"/>
    <lineage>
        <taxon>Bacteria</taxon>
        <taxon>Pseudomonadati</taxon>
        <taxon>Pseudomonadota</taxon>
        <taxon>Alphaproteobacteria</taxon>
        <taxon>Rhodobacterales</taxon>
        <taxon>Rhodobacter group</taxon>
        <taxon>Paenirhodobacter</taxon>
    </lineage>
</organism>
<comment type="caution">
    <text evidence="8">The sequence shown here is derived from an EMBL/GenBank/DDBJ whole genome shotgun (WGS) entry which is preliminary data.</text>
</comment>
<keyword evidence="5" id="KW-0812">Transmembrane</keyword>
<proteinExistence type="inferred from homology"/>
<evidence type="ECO:0000256" key="4">
    <source>
        <dbReference type="ARBA" id="ARBA00022452"/>
    </source>
</evidence>
<dbReference type="STRING" id="1105367.CG50_12810"/>
<dbReference type="GO" id="GO:0009279">
    <property type="term" value="C:cell outer membrane"/>
    <property type="evidence" value="ECO:0007669"/>
    <property type="project" value="UniProtKB-SubCell"/>
</dbReference>
<evidence type="ECO:0000256" key="6">
    <source>
        <dbReference type="ARBA" id="ARBA00023136"/>
    </source>
</evidence>
<comment type="similarity">
    <text evidence="2">Belongs to the outer membrane factor (OMF) (TC 1.B.17) family.</text>
</comment>
<reference evidence="8 9" key="1">
    <citation type="submission" date="2014-03" db="EMBL/GenBank/DDBJ databases">
        <title>Genome of Paenirhodobacter enshiensis DW2-9.</title>
        <authorList>
            <person name="Wang D."/>
            <person name="Wang G."/>
        </authorList>
    </citation>
    <scope>NUCLEOTIDE SEQUENCE [LARGE SCALE GENOMIC DNA]</scope>
    <source>
        <strain evidence="8 9">DW2-9</strain>
    </source>
</reference>
<evidence type="ECO:0000256" key="2">
    <source>
        <dbReference type="ARBA" id="ARBA00007613"/>
    </source>
</evidence>
<dbReference type="EMBL" id="JFZB01000005">
    <property type="protein sequence ID" value="KFI29063.1"/>
    <property type="molecule type" value="Genomic_DNA"/>
</dbReference>
<dbReference type="InterPro" id="IPR051906">
    <property type="entry name" value="TolC-like"/>
</dbReference>
<dbReference type="PANTHER" id="PTHR30026">
    <property type="entry name" value="OUTER MEMBRANE PROTEIN TOLC"/>
    <property type="match status" value="1"/>
</dbReference>
<dbReference type="Pfam" id="PF02321">
    <property type="entry name" value="OEP"/>
    <property type="match status" value="2"/>
</dbReference>
<keyword evidence="6" id="KW-0472">Membrane</keyword>
<keyword evidence="7" id="KW-0998">Cell outer membrane</keyword>
<dbReference type="GO" id="GO:1990281">
    <property type="term" value="C:efflux pump complex"/>
    <property type="evidence" value="ECO:0007669"/>
    <property type="project" value="TreeGrafter"/>
</dbReference>
<dbReference type="InterPro" id="IPR003423">
    <property type="entry name" value="OMP_efflux"/>
</dbReference>
<keyword evidence="9" id="KW-1185">Reference proteome</keyword>
<protein>
    <submittedName>
        <fullName evidence="8">Transporter</fullName>
    </submittedName>
</protein>
<dbReference type="GO" id="GO:0015562">
    <property type="term" value="F:efflux transmembrane transporter activity"/>
    <property type="evidence" value="ECO:0007669"/>
    <property type="project" value="InterPro"/>
</dbReference>
<evidence type="ECO:0000256" key="1">
    <source>
        <dbReference type="ARBA" id="ARBA00004442"/>
    </source>
</evidence>
<keyword evidence="3" id="KW-0813">Transport</keyword>